<dbReference type="Gene3D" id="2.130.10.10">
    <property type="entry name" value="YVTN repeat-like/Quinoprotein amine dehydrogenase"/>
    <property type="match status" value="4"/>
</dbReference>
<accession>A0A5C4JFN3</accession>
<dbReference type="InterPro" id="IPR036278">
    <property type="entry name" value="Sialidase_sf"/>
</dbReference>
<evidence type="ECO:0000256" key="1">
    <source>
        <dbReference type="ARBA" id="ARBA00022737"/>
    </source>
</evidence>
<feature type="signal peptide" evidence="3">
    <location>
        <begin position="1"/>
        <end position="36"/>
    </location>
</feature>
<evidence type="ECO:0000256" key="2">
    <source>
        <dbReference type="SAM" id="MobiDB-lite"/>
    </source>
</evidence>
<gene>
    <name evidence="5" type="ORF">ETD83_08535</name>
</gene>
<dbReference type="Pfam" id="PF15902">
    <property type="entry name" value="Sortilin-Vps10"/>
    <property type="match status" value="1"/>
</dbReference>
<feature type="domain" description="Sortilin N-terminal" evidence="4">
    <location>
        <begin position="184"/>
        <end position="311"/>
    </location>
</feature>
<dbReference type="PANTHER" id="PTHR43739:SF5">
    <property type="entry name" value="EXO-ALPHA-SIALIDASE"/>
    <property type="match status" value="1"/>
</dbReference>
<evidence type="ECO:0000256" key="3">
    <source>
        <dbReference type="SAM" id="SignalP"/>
    </source>
</evidence>
<comment type="caution">
    <text evidence="5">The sequence shown here is derived from an EMBL/GenBank/DDBJ whole genome shotgun (WGS) entry which is preliminary data.</text>
</comment>
<evidence type="ECO:0000313" key="5">
    <source>
        <dbReference type="EMBL" id="TMR04304.1"/>
    </source>
</evidence>
<feature type="chain" id="PRO_5039479225" evidence="3">
    <location>
        <begin position="37"/>
        <end position="778"/>
    </location>
</feature>
<proteinExistence type="predicted"/>
<dbReference type="InterPro" id="IPR015943">
    <property type="entry name" value="WD40/YVTN_repeat-like_dom_sf"/>
</dbReference>
<keyword evidence="3" id="KW-0732">Signal</keyword>
<dbReference type="EMBL" id="VCKW01000031">
    <property type="protein sequence ID" value="TMR04304.1"/>
    <property type="molecule type" value="Genomic_DNA"/>
</dbReference>
<dbReference type="AlphaFoldDB" id="A0A5C4JFN3"/>
<evidence type="ECO:0000313" key="6">
    <source>
        <dbReference type="Proteomes" id="UP000309174"/>
    </source>
</evidence>
<dbReference type="InterPro" id="IPR052025">
    <property type="entry name" value="Xyloglucanase_GH74"/>
</dbReference>
<reference evidence="5 6" key="1">
    <citation type="submission" date="2019-05" db="EMBL/GenBank/DDBJ databases">
        <title>Draft genome sequence of Actinomadura sp. 14C53.</title>
        <authorList>
            <person name="Saricaoglu S."/>
            <person name="Isik K."/>
        </authorList>
    </citation>
    <scope>NUCLEOTIDE SEQUENCE [LARGE SCALE GENOMIC DNA]</scope>
    <source>
        <strain evidence="5 6">14C53</strain>
    </source>
</reference>
<organism evidence="5 6">
    <name type="scientific">Actinomadura soli</name>
    <dbReference type="NCBI Taxonomy" id="2508997"/>
    <lineage>
        <taxon>Bacteria</taxon>
        <taxon>Bacillati</taxon>
        <taxon>Actinomycetota</taxon>
        <taxon>Actinomycetes</taxon>
        <taxon>Streptosporangiales</taxon>
        <taxon>Thermomonosporaceae</taxon>
        <taxon>Actinomadura</taxon>
    </lineage>
</organism>
<keyword evidence="5" id="KW-0378">Hydrolase</keyword>
<keyword evidence="1" id="KW-0677">Repeat</keyword>
<keyword evidence="6" id="KW-1185">Reference proteome</keyword>
<dbReference type="CDD" id="cd15482">
    <property type="entry name" value="Sialidase_non-viral"/>
    <property type="match status" value="1"/>
</dbReference>
<dbReference type="SUPFAM" id="SSF50939">
    <property type="entry name" value="Sialidases"/>
    <property type="match status" value="1"/>
</dbReference>
<name>A0A5C4JFN3_9ACTN</name>
<dbReference type="SUPFAM" id="SSF110296">
    <property type="entry name" value="Oligoxyloglucan reducing end-specific cellobiohydrolase"/>
    <property type="match status" value="2"/>
</dbReference>
<protein>
    <submittedName>
        <fullName evidence="5">Glycosyl hydrolase</fullName>
    </submittedName>
</protein>
<dbReference type="OrthoDB" id="9764804at2"/>
<dbReference type="GO" id="GO:0010411">
    <property type="term" value="P:xyloglucan metabolic process"/>
    <property type="evidence" value="ECO:0007669"/>
    <property type="project" value="TreeGrafter"/>
</dbReference>
<sequence>MPIPRRYGMPRSPLRPRRATRVLALIVILAPVAVLAAVPADANTATPAAPPRPRGPMAPGEFKARQDTSGGLGLPERALVRASEAAAKGPRLPVDWRSEGPTNIGGRVTGIAVDPNRRDTVYVGAASGGVWKSTDRAATLSSVWPRRNPQAIGAMAAGSDGAIYAGTGEANPGGGSITYEGDGVYKSTDGGRSWKRLGLQNSATISLIAVDPDNPRRIFVAATGSLFRPGGERGVYRSEDGGRTWTLVLAGTNDTTGANSVVIDPGNPQRVWASMWDRQREPELRRYGGVGSGLFRSDDGGSTWRRLENIVTPTPGDDIGLRSDPRLGRIGIGVAPGDPDRVYVLTSTFSQFGDVKGFYVSDDGGGSFRTGTLPVSDVPFWWTGHLWVDPADRDHLYMPSANLRESVDAGRTWKVNQGMHVDHHAMVWDAKVPGRVYEGNDGGVYRSDANGATQTWIKAANEPYTQFYSVTVSAQDVTRMAGGTQDNGSVRTWNGPRWNGFLGGDGEANVIHPHNHDILYSCYQFGACFRSDDAGDTLTELRGAVADRFNWFSPIELHPADPSVVYFGGDRLNRSANGLDFTPISPDLTGGPGRDEVYPFGTLTTVAAAKTAPGTVVVGSDDGRISLTRDDGAHWSLELKDQPWVTRVEIDPRNARRMFATLSGYRASGTGGHVLYSDDGGDTWRDISGNLPGAPVNDIVIGPHGILLIATDAGVYAGPPSGRFWFRLGDLPLAAVTDIEFQASSSHLIAATFGRGIYSTRIPRELASSVHAAGRQTP</sequence>
<dbReference type="PANTHER" id="PTHR43739">
    <property type="entry name" value="XYLOGLUCANASE (EUROFUNG)"/>
    <property type="match status" value="1"/>
</dbReference>
<evidence type="ECO:0000259" key="4">
    <source>
        <dbReference type="Pfam" id="PF15902"/>
    </source>
</evidence>
<dbReference type="GO" id="GO:0016787">
    <property type="term" value="F:hydrolase activity"/>
    <property type="evidence" value="ECO:0007669"/>
    <property type="project" value="UniProtKB-KW"/>
</dbReference>
<dbReference type="Proteomes" id="UP000309174">
    <property type="component" value="Unassembled WGS sequence"/>
</dbReference>
<dbReference type="InterPro" id="IPR031778">
    <property type="entry name" value="Sortilin_N"/>
</dbReference>
<feature type="region of interest" description="Disordered" evidence="2">
    <location>
        <begin position="43"/>
        <end position="72"/>
    </location>
</feature>